<proteinExistence type="predicted"/>
<dbReference type="PaxDb" id="29760-VIT_07s0197g00200.t01"/>
<evidence type="ECO:0000313" key="1">
    <source>
        <dbReference type="EMBL" id="CCB48264.1"/>
    </source>
</evidence>
<reference evidence="2" key="1">
    <citation type="journal article" date="2007" name="Nature">
        <title>The grapevine genome sequence suggests ancestral hexaploidization in major angiosperm phyla.</title>
        <authorList>
            <consortium name="The French-Italian Public Consortium for Grapevine Genome Characterization."/>
            <person name="Jaillon O."/>
            <person name="Aury J.-M."/>
            <person name="Noel B."/>
            <person name="Policriti A."/>
            <person name="Clepet C."/>
            <person name="Casagrande A."/>
            <person name="Choisne N."/>
            <person name="Aubourg S."/>
            <person name="Vitulo N."/>
            <person name="Jubin C."/>
            <person name="Vezzi A."/>
            <person name="Legeai F."/>
            <person name="Hugueney P."/>
            <person name="Dasilva C."/>
            <person name="Horner D."/>
            <person name="Mica E."/>
            <person name="Jublot D."/>
            <person name="Poulain J."/>
            <person name="Bruyere C."/>
            <person name="Billault A."/>
            <person name="Segurens B."/>
            <person name="Gouyvenoux M."/>
            <person name="Ugarte E."/>
            <person name="Cattonaro F."/>
            <person name="Anthouard V."/>
            <person name="Vico V."/>
            <person name="Del Fabbro C."/>
            <person name="Alaux M."/>
            <person name="Di Gaspero G."/>
            <person name="Dumas V."/>
            <person name="Felice N."/>
            <person name="Paillard S."/>
            <person name="Juman I."/>
            <person name="Moroldo M."/>
            <person name="Scalabrin S."/>
            <person name="Canaguier A."/>
            <person name="Le Clainche I."/>
            <person name="Malacrida G."/>
            <person name="Durand E."/>
            <person name="Pesole G."/>
            <person name="Laucou V."/>
            <person name="Chatelet P."/>
            <person name="Merdinoglu D."/>
            <person name="Delledonne M."/>
            <person name="Pezzotti M."/>
            <person name="Lecharny A."/>
            <person name="Scarpelli C."/>
            <person name="Artiguenave F."/>
            <person name="Pe M.E."/>
            <person name="Valle G."/>
            <person name="Morgante M."/>
            <person name="Caboche M."/>
            <person name="Adam-Blondon A.-F."/>
            <person name="Weissenbach J."/>
            <person name="Quetier F."/>
            <person name="Wincker P."/>
        </authorList>
    </citation>
    <scope>NUCLEOTIDE SEQUENCE [LARGE SCALE GENOMIC DNA]</scope>
    <source>
        <strain evidence="2">cv. Pinot noir / PN40024</strain>
    </source>
</reference>
<evidence type="ECO:0000313" key="2">
    <source>
        <dbReference type="Proteomes" id="UP000009183"/>
    </source>
</evidence>
<protein>
    <submittedName>
        <fullName evidence="1">Uncharacterized protein</fullName>
    </submittedName>
</protein>
<sequence>MIMCSCNFWRNNASNLPLHQLSVMHVRKI</sequence>
<dbReference type="InParanoid" id="F6H7S2"/>
<gene>
    <name evidence="1" type="ordered locus">VIT_07s0197g00200</name>
</gene>
<dbReference type="HOGENOM" id="CLU_3411322_0_0_1"/>
<keyword evidence="2" id="KW-1185">Reference proteome</keyword>
<dbReference type="AlphaFoldDB" id="F6H7S2"/>
<dbReference type="Proteomes" id="UP000009183">
    <property type="component" value="Chromosome 7"/>
</dbReference>
<dbReference type="EMBL" id="FN595251">
    <property type="protein sequence ID" value="CCB48264.1"/>
    <property type="molecule type" value="Genomic_DNA"/>
</dbReference>
<dbReference type="STRING" id="29760.F6H7S2"/>
<organism evidence="1 2">
    <name type="scientific">Vitis vinifera</name>
    <name type="common">Grape</name>
    <dbReference type="NCBI Taxonomy" id="29760"/>
    <lineage>
        <taxon>Eukaryota</taxon>
        <taxon>Viridiplantae</taxon>
        <taxon>Streptophyta</taxon>
        <taxon>Embryophyta</taxon>
        <taxon>Tracheophyta</taxon>
        <taxon>Spermatophyta</taxon>
        <taxon>Magnoliopsida</taxon>
        <taxon>eudicotyledons</taxon>
        <taxon>Gunneridae</taxon>
        <taxon>Pentapetalae</taxon>
        <taxon>rosids</taxon>
        <taxon>Vitales</taxon>
        <taxon>Vitaceae</taxon>
        <taxon>Viteae</taxon>
        <taxon>Vitis</taxon>
    </lineage>
</organism>
<accession>F6H7S2</accession>
<name>F6H7S2_VITVI</name>